<keyword evidence="3" id="KW-1185">Reference proteome</keyword>
<dbReference type="InterPro" id="IPR036390">
    <property type="entry name" value="WH_DNA-bd_sf"/>
</dbReference>
<dbReference type="PANTHER" id="PTHR33221:SF5">
    <property type="entry name" value="HTH-TYPE TRANSCRIPTIONAL REGULATOR ISCR"/>
    <property type="match status" value="1"/>
</dbReference>
<proteinExistence type="predicted"/>
<name>A0A6L5X9U7_9FIRM</name>
<keyword evidence="1" id="KW-0238">DNA-binding</keyword>
<dbReference type="PROSITE" id="PS51197">
    <property type="entry name" value="HTH_RRF2_2"/>
    <property type="match status" value="1"/>
</dbReference>
<dbReference type="GO" id="GO:0005829">
    <property type="term" value="C:cytosol"/>
    <property type="evidence" value="ECO:0007669"/>
    <property type="project" value="TreeGrafter"/>
</dbReference>
<dbReference type="PANTHER" id="PTHR33221">
    <property type="entry name" value="WINGED HELIX-TURN-HELIX TRANSCRIPTIONAL REGULATOR, RRF2 FAMILY"/>
    <property type="match status" value="1"/>
</dbReference>
<comment type="caution">
    <text evidence="2">The sequence shown here is derived from an EMBL/GenBank/DDBJ whole genome shotgun (WGS) entry which is preliminary data.</text>
</comment>
<dbReference type="InterPro" id="IPR030489">
    <property type="entry name" value="TR_Rrf2-type_CS"/>
</dbReference>
<dbReference type="PROSITE" id="PS01332">
    <property type="entry name" value="HTH_RRF2_1"/>
    <property type="match status" value="1"/>
</dbReference>
<protein>
    <submittedName>
        <fullName evidence="2">Rrf2 family transcriptional regulator</fullName>
    </submittedName>
</protein>
<sequence>MILSRKSRYGLRALIDLGMNSENGRISLSSIAERNRISSQYLEQIFASLRRAGIIQSVKGSQGGYYLAKDPSEITVAEILHALDGAYHIEPEKSQDDGIAQTVQVCVIERLNEAFDNILEEETLAGLIAYYSEHHVNADDMYYI</sequence>
<dbReference type="Pfam" id="PF02082">
    <property type="entry name" value="Rrf2"/>
    <property type="match status" value="1"/>
</dbReference>
<dbReference type="SUPFAM" id="SSF46785">
    <property type="entry name" value="Winged helix' DNA-binding domain"/>
    <property type="match status" value="1"/>
</dbReference>
<dbReference type="RefSeq" id="WP_277067128.1">
    <property type="nucleotide sequence ID" value="NZ_VULZ01000012.1"/>
</dbReference>
<organism evidence="2 3">
    <name type="scientific">Porcincola intestinalis</name>
    <dbReference type="NCBI Taxonomy" id="2606632"/>
    <lineage>
        <taxon>Bacteria</taxon>
        <taxon>Bacillati</taxon>
        <taxon>Bacillota</taxon>
        <taxon>Clostridia</taxon>
        <taxon>Lachnospirales</taxon>
        <taxon>Lachnospiraceae</taxon>
        <taxon>Porcincola</taxon>
    </lineage>
</organism>
<dbReference type="GO" id="GO:0003700">
    <property type="term" value="F:DNA-binding transcription factor activity"/>
    <property type="evidence" value="ECO:0007669"/>
    <property type="project" value="TreeGrafter"/>
</dbReference>
<evidence type="ECO:0000256" key="1">
    <source>
        <dbReference type="ARBA" id="ARBA00023125"/>
    </source>
</evidence>
<dbReference type="InterPro" id="IPR036388">
    <property type="entry name" value="WH-like_DNA-bd_sf"/>
</dbReference>
<evidence type="ECO:0000313" key="2">
    <source>
        <dbReference type="EMBL" id="MSS15544.1"/>
    </source>
</evidence>
<dbReference type="Gene3D" id="1.10.10.10">
    <property type="entry name" value="Winged helix-like DNA-binding domain superfamily/Winged helix DNA-binding domain"/>
    <property type="match status" value="1"/>
</dbReference>
<gene>
    <name evidence="2" type="ORF">FYJ35_10930</name>
</gene>
<reference evidence="2 3" key="1">
    <citation type="submission" date="2019-08" db="EMBL/GenBank/DDBJ databases">
        <title>In-depth cultivation of the pig gut microbiome towards novel bacterial diversity and tailored functional studies.</title>
        <authorList>
            <person name="Wylensek D."/>
            <person name="Hitch T.C.A."/>
            <person name="Clavel T."/>
        </authorList>
    </citation>
    <scope>NUCLEOTIDE SEQUENCE [LARGE SCALE GENOMIC DNA]</scope>
    <source>
        <strain evidence="2 3">Oil+RF-744-WCA-WT-11</strain>
    </source>
</reference>
<dbReference type="InterPro" id="IPR000944">
    <property type="entry name" value="Tscrpt_reg_Rrf2"/>
</dbReference>
<accession>A0A6L5X9U7</accession>
<dbReference type="Proteomes" id="UP000481852">
    <property type="component" value="Unassembled WGS sequence"/>
</dbReference>
<evidence type="ECO:0000313" key="3">
    <source>
        <dbReference type="Proteomes" id="UP000481852"/>
    </source>
</evidence>
<dbReference type="NCBIfam" id="TIGR00738">
    <property type="entry name" value="rrf2_super"/>
    <property type="match status" value="1"/>
</dbReference>
<dbReference type="GO" id="GO:0003677">
    <property type="term" value="F:DNA binding"/>
    <property type="evidence" value="ECO:0007669"/>
    <property type="project" value="UniProtKB-KW"/>
</dbReference>
<dbReference type="EMBL" id="VULZ01000012">
    <property type="protein sequence ID" value="MSS15544.1"/>
    <property type="molecule type" value="Genomic_DNA"/>
</dbReference>
<dbReference type="AlphaFoldDB" id="A0A6L5X9U7"/>